<dbReference type="Proteomes" id="UP000295106">
    <property type="component" value="Unassembled WGS sequence"/>
</dbReference>
<evidence type="ECO:0000256" key="1">
    <source>
        <dbReference type="SAM" id="Phobius"/>
    </source>
</evidence>
<dbReference type="AlphaFoldDB" id="A0A4R2M5G4"/>
<feature type="transmembrane region" description="Helical" evidence="1">
    <location>
        <begin position="38"/>
        <end position="64"/>
    </location>
</feature>
<sequence length="70" mass="7325">MNAPRRLPLARTLRAVAWSFFGVRRGAAHEEDLRHLSPALVIAVGIAAAIALVAALLLLAAWVVDSGVAA</sequence>
<dbReference type="RefSeq" id="WP_132646953.1">
    <property type="nucleotide sequence ID" value="NZ_CP181386.1"/>
</dbReference>
<name>A0A4R2M5G4_RUBGE</name>
<comment type="caution">
    <text evidence="2">The sequence shown here is derived from an EMBL/GenBank/DDBJ whole genome shotgun (WGS) entry which is preliminary data.</text>
</comment>
<evidence type="ECO:0000313" key="2">
    <source>
        <dbReference type="EMBL" id="TCP02469.1"/>
    </source>
</evidence>
<gene>
    <name evidence="2" type="ORF">EV684_10630</name>
</gene>
<organism evidence="2 3">
    <name type="scientific">Rubrivivax gelatinosus</name>
    <name type="common">Rhodocyclus gelatinosus</name>
    <name type="synonym">Rhodopseudomonas gelatinosa</name>
    <dbReference type="NCBI Taxonomy" id="28068"/>
    <lineage>
        <taxon>Bacteria</taxon>
        <taxon>Pseudomonadati</taxon>
        <taxon>Pseudomonadota</taxon>
        <taxon>Betaproteobacteria</taxon>
        <taxon>Burkholderiales</taxon>
        <taxon>Sphaerotilaceae</taxon>
        <taxon>Rubrivivax</taxon>
    </lineage>
</organism>
<reference evidence="2 3" key="1">
    <citation type="submission" date="2019-03" db="EMBL/GenBank/DDBJ databases">
        <title>Genomic Encyclopedia of Type Strains, Phase IV (KMG-IV): sequencing the most valuable type-strain genomes for metagenomic binning, comparative biology and taxonomic classification.</title>
        <authorList>
            <person name="Goeker M."/>
        </authorList>
    </citation>
    <scope>NUCLEOTIDE SEQUENCE [LARGE SCALE GENOMIC DNA]</scope>
    <source>
        <strain evidence="2 3">DSM 1709</strain>
    </source>
</reference>
<keyword evidence="1" id="KW-0812">Transmembrane</keyword>
<keyword evidence="1" id="KW-0472">Membrane</keyword>
<dbReference type="EMBL" id="SLXD01000006">
    <property type="protein sequence ID" value="TCP02469.1"/>
    <property type="molecule type" value="Genomic_DNA"/>
</dbReference>
<evidence type="ECO:0000313" key="3">
    <source>
        <dbReference type="Proteomes" id="UP000295106"/>
    </source>
</evidence>
<dbReference type="InterPro" id="IPR021344">
    <property type="entry name" value="DUF2970"/>
</dbReference>
<proteinExistence type="predicted"/>
<dbReference type="GeneID" id="99683432"/>
<dbReference type="Pfam" id="PF11174">
    <property type="entry name" value="DUF2970"/>
    <property type="match status" value="1"/>
</dbReference>
<protein>
    <submittedName>
        <fullName evidence="2">DUF2970 family protein</fullName>
    </submittedName>
</protein>
<keyword evidence="1" id="KW-1133">Transmembrane helix</keyword>
<accession>A0A4R2M5G4</accession>